<keyword evidence="3" id="KW-1185">Reference proteome</keyword>
<dbReference type="Proteomes" id="UP001243330">
    <property type="component" value="Unassembled WGS sequence"/>
</dbReference>
<evidence type="ECO:0000313" key="3">
    <source>
        <dbReference type="Proteomes" id="UP001243330"/>
    </source>
</evidence>
<reference evidence="2" key="1">
    <citation type="submission" date="2023-01" db="EMBL/GenBank/DDBJ databases">
        <title>Colletotrichum chrysophilum M932 genome sequence.</title>
        <authorList>
            <person name="Baroncelli R."/>
        </authorList>
    </citation>
    <scope>NUCLEOTIDE SEQUENCE</scope>
    <source>
        <strain evidence="2">M932</strain>
    </source>
</reference>
<evidence type="ECO:0000313" key="2">
    <source>
        <dbReference type="EMBL" id="KAK1840842.1"/>
    </source>
</evidence>
<dbReference type="AlphaFoldDB" id="A0AAD9EAR8"/>
<accession>A0AAD9EAR8</accession>
<evidence type="ECO:0000256" key="1">
    <source>
        <dbReference type="SAM" id="MobiDB-lite"/>
    </source>
</evidence>
<proteinExistence type="predicted"/>
<comment type="caution">
    <text evidence="2">The sequence shown here is derived from an EMBL/GenBank/DDBJ whole genome shotgun (WGS) entry which is preliminary data.</text>
</comment>
<protein>
    <submittedName>
        <fullName evidence="2">Uncharacterized protein</fullName>
    </submittedName>
</protein>
<sequence length="279" mass="29346">MARIQATITSETCCRRVSYGELSGRFAQDVSGEKSGVLLAVPEPQSTTGLPGFVVSETPMERVSRLKMKVSSASNGSSSDDDGDWTAGIVARATECGGSNSSTNSSSRDTAAAISSDADLELRQCSATGMPGRSTEKDTPWLPVRSRHEVDSSHLPPRPAVSPTAITPGEPTENKGKNRNKAKLLRGEQLGRVGTTWKGNPVNVYLPAAKVPGHAQLNLARLVCKYDIRTGSPSCCSSSVSIALHALSIECPSPAGAPLAGTDDVDRRLPAFSVVQQKL</sequence>
<organism evidence="2 3">
    <name type="scientific">Colletotrichum chrysophilum</name>
    <dbReference type="NCBI Taxonomy" id="1836956"/>
    <lineage>
        <taxon>Eukaryota</taxon>
        <taxon>Fungi</taxon>
        <taxon>Dikarya</taxon>
        <taxon>Ascomycota</taxon>
        <taxon>Pezizomycotina</taxon>
        <taxon>Sordariomycetes</taxon>
        <taxon>Hypocreomycetidae</taxon>
        <taxon>Glomerellales</taxon>
        <taxon>Glomerellaceae</taxon>
        <taxon>Colletotrichum</taxon>
        <taxon>Colletotrichum gloeosporioides species complex</taxon>
    </lineage>
</organism>
<gene>
    <name evidence="2" type="ORF">CCHR01_16521</name>
</gene>
<feature type="region of interest" description="Disordered" evidence="1">
    <location>
        <begin position="95"/>
        <end position="180"/>
    </location>
</feature>
<dbReference type="EMBL" id="JAQOWY010000526">
    <property type="protein sequence ID" value="KAK1840842.1"/>
    <property type="molecule type" value="Genomic_DNA"/>
</dbReference>
<name>A0AAD9EAR8_9PEZI</name>